<protein>
    <submittedName>
        <fullName evidence="2">Uncharacterized protein</fullName>
    </submittedName>
</protein>
<accession>A0A9W4IXC1</accession>
<evidence type="ECO:0000256" key="1">
    <source>
        <dbReference type="SAM" id="Phobius"/>
    </source>
</evidence>
<proteinExistence type="predicted"/>
<dbReference type="InterPro" id="IPR021514">
    <property type="entry name" value="DUF3176"/>
</dbReference>
<evidence type="ECO:0000313" key="3">
    <source>
        <dbReference type="Proteomes" id="UP001152649"/>
    </source>
</evidence>
<dbReference type="Pfam" id="PF11374">
    <property type="entry name" value="DUF3176"/>
    <property type="match status" value="1"/>
</dbReference>
<dbReference type="PANTHER" id="PTHR35394:SF5">
    <property type="entry name" value="DUF3176 DOMAIN-CONTAINING PROTEIN"/>
    <property type="match status" value="1"/>
</dbReference>
<organism evidence="2 3">
    <name type="scientific">Penicillium salamii</name>
    <dbReference type="NCBI Taxonomy" id="1612424"/>
    <lineage>
        <taxon>Eukaryota</taxon>
        <taxon>Fungi</taxon>
        <taxon>Dikarya</taxon>
        <taxon>Ascomycota</taxon>
        <taxon>Pezizomycotina</taxon>
        <taxon>Eurotiomycetes</taxon>
        <taxon>Eurotiomycetidae</taxon>
        <taxon>Eurotiales</taxon>
        <taxon>Aspergillaceae</taxon>
        <taxon>Penicillium</taxon>
    </lineage>
</organism>
<dbReference type="PANTHER" id="PTHR35394">
    <property type="entry name" value="DUF3176 DOMAIN-CONTAINING PROTEIN"/>
    <property type="match status" value="1"/>
</dbReference>
<comment type="caution">
    <text evidence="2">The sequence shown here is derived from an EMBL/GenBank/DDBJ whole genome shotgun (WGS) entry which is preliminary data.</text>
</comment>
<feature type="transmembrane region" description="Helical" evidence="1">
    <location>
        <begin position="26"/>
        <end position="50"/>
    </location>
</feature>
<dbReference type="EMBL" id="CAJVPG010000166">
    <property type="protein sequence ID" value="CAG8366213.1"/>
    <property type="molecule type" value="Genomic_DNA"/>
</dbReference>
<keyword evidence="1" id="KW-0812">Transmembrane</keyword>
<keyword evidence="3" id="KW-1185">Reference proteome</keyword>
<dbReference type="Proteomes" id="UP001152649">
    <property type="component" value="Unassembled WGS sequence"/>
</dbReference>
<name>A0A9W4IXC1_9EURO</name>
<feature type="transmembrane region" description="Helical" evidence="1">
    <location>
        <begin position="128"/>
        <end position="148"/>
    </location>
</feature>
<sequence length="575" mass="64508">MREETEFKENEAHRSSQGTKLGADTWLWEASAIIFSILCFTAMFCVVRVYDQQASPSLPYGITLNSVISILGTASKSSLIFAVAESLGQLKWMWFWKSRKPLRDFQSFDSASRGPWGSVVMLWQHKGATIASLGALITILALAFDPFLQQVLTFPLRQIPMPSSSNSHDSSFSQVYNISPPYIPRADRLLPYEIPEELEAYTTNFRDAILSGIWSSPSQINPTCASANCTWEPFRSVGYCAKCADLTRSARLVGCDKVSFPYSMPFNSTITYAQSTNCTISLPERKPLPLNMTFADSNNTRDRIYDLTIPRAVVWQIHNIAELYQQNKFVPNSTFLGVDNPLLVLGQAEIEYDISEKDLIGRPEQVGRQLSRVTECVLSLCSRTYNVSVKNGNPKVEVSSPDFGESWFPNRWTSANYPPSPNMTHLPEFQASRLLAWDMCWKQWKGDPMPYQPLRFSLSNLPAPAQIIEPQGSAFCQVTSLVPDIIQFIGGTSYERFGISPHQIYWSRDSERNDFDGNDALGRGVRLGLEKIMNDIAGSLTNLALRESLNKSIGTPHVSRSMCKSIGHGCLYQRL</sequence>
<keyword evidence="1" id="KW-0472">Membrane</keyword>
<gene>
    <name evidence="2" type="ORF">PSALAMII_LOCUS4274</name>
</gene>
<evidence type="ECO:0000313" key="2">
    <source>
        <dbReference type="EMBL" id="CAG8366213.1"/>
    </source>
</evidence>
<dbReference type="OrthoDB" id="336240at2759"/>
<keyword evidence="1" id="KW-1133">Transmembrane helix</keyword>
<dbReference type="AlphaFoldDB" id="A0A9W4IXC1"/>
<reference evidence="2" key="1">
    <citation type="submission" date="2021-07" db="EMBL/GenBank/DDBJ databases">
        <authorList>
            <person name="Branca A.L. A."/>
        </authorList>
    </citation>
    <scope>NUCLEOTIDE SEQUENCE</scope>
</reference>